<proteinExistence type="inferred from homology"/>
<keyword evidence="10 12" id="KW-0539">Nucleus</keyword>
<dbReference type="Gene3D" id="1.20.1060.20">
    <property type="match status" value="1"/>
</dbReference>
<feature type="coiled-coil region" evidence="13">
    <location>
        <begin position="161"/>
        <end position="290"/>
    </location>
</feature>
<comment type="subcellular location">
    <subcellularLocation>
        <location evidence="2">Chromosome</location>
    </subcellularLocation>
    <subcellularLocation>
        <location evidence="1 12">Nucleus</location>
    </subcellularLocation>
</comment>
<dbReference type="Gene3D" id="3.30.70.1620">
    <property type="match status" value="1"/>
</dbReference>
<feature type="region of interest" description="Disordered" evidence="14">
    <location>
        <begin position="679"/>
        <end position="700"/>
    </location>
</feature>
<dbReference type="FunFam" id="1.20.1060.20:FF:000001">
    <property type="entry name" value="Structural maintenance of chromosomes 1A"/>
    <property type="match status" value="1"/>
</dbReference>
<dbReference type="GO" id="GO:0005524">
    <property type="term" value="F:ATP binding"/>
    <property type="evidence" value="ECO:0007669"/>
    <property type="project" value="UniProtKB-KW"/>
</dbReference>
<sequence>MGYLRLITLENFKSYKGKQTIGPFKPFTAIIGPNGAGKSNLMDAISFVLGEKTSNLRVKRLSELIHGAPIGKPASNRASVTAVYAEDDGRETSFSRIILGASSEHRIDNKVVSLNQYTEALEKIGILIKARNFLVFQGAVVSIAMKNPKERTTLFEEISNSGELKAEYDKRKQEMIKAEEDTQFNYQKKKGIAAERKEAKLEKEEAERYTKLKEDLSQKQLECQLFKLYYNEKDISRHTEELGEHNDELKRAMDKREGVEEEIKGKKKELGQLTRELAGIEKEMREKEVDLNKKKPLFIKAKEKTSHMNKKLEAGKKSLKNAKKTHESHLGDIRELEGELEAIEKKKQEYEERIEEESQSQGRDLELEESQVEEYHRLKKEASVRAAQLLQEFEKLNRDQKSDQDRMESEKNRKQELLAKIKQKEHEMEENKKRLDKLSDYIKTSEQAIDEQLQLKEQLEEEVLGADQRIQEINAELQSIVEQLGEAKLDKHENTRYQKKRELIDNLKRLFTGVYGRLIDLCEPSQKKYQIAVTKVLGKNMDAIIVDSEKTARDCIQYMKEQRADPETFLPLDFIEVKPTNEKLRDIREPRGVKLVIDVIRYEPAKVKKALQYACGNSLVCETVEDARKIAFGGHERHKAVALDGTMFQKSGIISGGASDLKAKARRWDEKSLNNLKQRKSSLTEELKEQQKKKRKESDLNNIRSQINGLETRLKYSMSDRDTTQKKILTNNQKVITKLNQDLEAFDPKISAIEEQIQQRSELITDKKGEMNNVEDEVFAEFCRSINVENIRHYEEKELRAQQERAKKRLEFENQRSKLVNQLEYERSRDTEANVKKWTKQVANDEKELEKLKKEEAKQMKLIDEESEAMTKLKFSKTTKKSQIDDKNAEVEEIRKQLMTCNKEITAIQKHITATETKLEQKKADRHSLLKACKMEDIKVPMKRGSMDDISEEAEQGSSQRESSGGDGDDRSSSQGTKNIYAREALIVINYKKLSQDLKDLDRAGEIKEAGDKLASEVSSMQATLQRIAAPNMKAMEKLDGVKERFQSTAEDFEAARKKAKKAKQAFEVIRKERFERFNNCFEHISNRIDDIYKALSRNQSAQAFLGPENPEEPYLDGINYNCVAPGKRFRPMDNLSGGEKTVAALALLFAIHSYRPAPFFVLDEIDAALDNTNIGKVAEYIQEQSQENFQCIVISLKEEFYNHADALIGIYPEQGDCVVSKVLTLDLTQYAENPPITSPTIATR</sequence>
<evidence type="ECO:0000256" key="9">
    <source>
        <dbReference type="ARBA" id="ARBA00023054"/>
    </source>
</evidence>
<evidence type="ECO:0000256" key="6">
    <source>
        <dbReference type="ARBA" id="ARBA00022741"/>
    </source>
</evidence>
<dbReference type="FunFam" id="3.40.50.300:FF:000564">
    <property type="entry name" value="Structural maintenance of chromosomes 1A"/>
    <property type="match status" value="1"/>
</dbReference>
<evidence type="ECO:0000256" key="12">
    <source>
        <dbReference type="PIRNR" id="PIRNR005719"/>
    </source>
</evidence>
<evidence type="ECO:0000256" key="1">
    <source>
        <dbReference type="ARBA" id="ARBA00004123"/>
    </source>
</evidence>
<dbReference type="OrthoDB" id="413649at2759"/>
<gene>
    <name evidence="16" type="ORF">HOLleu_05005</name>
</gene>
<evidence type="ECO:0000256" key="3">
    <source>
        <dbReference type="ARBA" id="ARBA00005597"/>
    </source>
</evidence>
<evidence type="ECO:0000313" key="16">
    <source>
        <dbReference type="EMBL" id="KAJ8046357.1"/>
    </source>
</evidence>
<evidence type="ECO:0000256" key="10">
    <source>
        <dbReference type="ARBA" id="ARBA00023242"/>
    </source>
</evidence>
<feature type="region of interest" description="Disordered" evidence="14">
    <location>
        <begin position="941"/>
        <end position="977"/>
    </location>
</feature>
<reference evidence="16" key="1">
    <citation type="submission" date="2021-10" db="EMBL/GenBank/DDBJ databases">
        <title>Tropical sea cucumber genome reveals ecological adaptation and Cuvierian tubules defense mechanism.</title>
        <authorList>
            <person name="Chen T."/>
        </authorList>
    </citation>
    <scope>NUCLEOTIDE SEQUENCE</scope>
    <source>
        <strain evidence="16">Nanhai2018</strain>
        <tissue evidence="16">Muscle</tissue>
    </source>
</reference>
<dbReference type="PIRSF" id="PIRSF005719">
    <property type="entry name" value="SMC"/>
    <property type="match status" value="1"/>
</dbReference>
<feature type="coiled-coil region" evidence="13">
    <location>
        <begin position="796"/>
        <end position="904"/>
    </location>
</feature>
<dbReference type="GO" id="GO:0008278">
    <property type="term" value="C:cohesin complex"/>
    <property type="evidence" value="ECO:0007669"/>
    <property type="project" value="InterPro"/>
</dbReference>
<dbReference type="PANTHER" id="PTHR18937:SF12">
    <property type="entry name" value="STRUCTURAL MAINTENANCE OF CHROMOSOMES PROTEIN"/>
    <property type="match status" value="1"/>
</dbReference>
<dbReference type="InterPro" id="IPR028468">
    <property type="entry name" value="Smc1_ABC"/>
</dbReference>
<keyword evidence="17" id="KW-1185">Reference proteome</keyword>
<comment type="similarity">
    <text evidence="3">Belongs to the SMC family. SMC1 subfamily.</text>
</comment>
<dbReference type="AlphaFoldDB" id="A0A9Q1CJ84"/>
<dbReference type="GO" id="GO:0051301">
    <property type="term" value="P:cell division"/>
    <property type="evidence" value="ECO:0007669"/>
    <property type="project" value="UniProtKB-KW"/>
</dbReference>
<feature type="region of interest" description="Disordered" evidence="14">
    <location>
        <begin position="349"/>
        <end position="369"/>
    </location>
</feature>
<keyword evidence="11" id="KW-0131">Cell cycle</keyword>
<evidence type="ECO:0000256" key="2">
    <source>
        <dbReference type="ARBA" id="ARBA00004286"/>
    </source>
</evidence>
<dbReference type="Gene3D" id="3.40.50.300">
    <property type="entry name" value="P-loop containing nucleotide triphosphate hydrolases"/>
    <property type="match status" value="2"/>
</dbReference>
<feature type="compositionally biased region" description="Basic and acidic residues" evidence="14">
    <location>
        <begin position="324"/>
        <end position="335"/>
    </location>
</feature>
<organism evidence="16 17">
    <name type="scientific">Holothuria leucospilota</name>
    <name type="common">Black long sea cucumber</name>
    <name type="synonym">Mertensiothuria leucospilota</name>
    <dbReference type="NCBI Taxonomy" id="206669"/>
    <lineage>
        <taxon>Eukaryota</taxon>
        <taxon>Metazoa</taxon>
        <taxon>Echinodermata</taxon>
        <taxon>Eleutherozoa</taxon>
        <taxon>Echinozoa</taxon>
        <taxon>Holothuroidea</taxon>
        <taxon>Aspidochirotacea</taxon>
        <taxon>Aspidochirotida</taxon>
        <taxon>Holothuriidae</taxon>
        <taxon>Holothuria</taxon>
    </lineage>
</organism>
<keyword evidence="7" id="KW-0498">Mitosis</keyword>
<dbReference type="GO" id="GO:0005654">
    <property type="term" value="C:nucleoplasm"/>
    <property type="evidence" value="ECO:0007669"/>
    <property type="project" value="UniProtKB-ARBA"/>
</dbReference>
<protein>
    <recommendedName>
        <fullName evidence="12">Structural maintenance of chromosomes protein</fullName>
    </recommendedName>
</protein>
<dbReference type="GO" id="GO:0003677">
    <property type="term" value="F:DNA binding"/>
    <property type="evidence" value="ECO:0007669"/>
    <property type="project" value="TreeGrafter"/>
</dbReference>
<evidence type="ECO:0000256" key="4">
    <source>
        <dbReference type="ARBA" id="ARBA00022454"/>
    </source>
</evidence>
<dbReference type="EMBL" id="JAIZAY010000002">
    <property type="protein sequence ID" value="KAJ8046357.1"/>
    <property type="molecule type" value="Genomic_DNA"/>
</dbReference>
<keyword evidence="8" id="KW-0067">ATP-binding</keyword>
<accession>A0A9Q1CJ84</accession>
<dbReference type="InterPro" id="IPR003395">
    <property type="entry name" value="RecF/RecN/SMC_N"/>
</dbReference>
<comment type="caution">
    <text evidence="16">The sequence shown here is derived from an EMBL/GenBank/DDBJ whole genome shotgun (WGS) entry which is preliminary data.</text>
</comment>
<feature type="region of interest" description="Disordered" evidence="14">
    <location>
        <begin position="300"/>
        <end position="335"/>
    </location>
</feature>
<dbReference type="Pfam" id="PF06470">
    <property type="entry name" value="SMC_hinge"/>
    <property type="match status" value="1"/>
</dbReference>
<dbReference type="Proteomes" id="UP001152320">
    <property type="component" value="Chromosome 2"/>
</dbReference>
<dbReference type="FunFam" id="3.40.50.300:FF:000562">
    <property type="entry name" value="Structural maintenance of chromosomes protein"/>
    <property type="match status" value="1"/>
</dbReference>
<evidence type="ECO:0000256" key="8">
    <source>
        <dbReference type="ARBA" id="ARBA00022840"/>
    </source>
</evidence>
<name>A0A9Q1CJ84_HOLLE</name>
<evidence type="ECO:0000256" key="5">
    <source>
        <dbReference type="ARBA" id="ARBA00022618"/>
    </source>
</evidence>
<dbReference type="GO" id="GO:0016887">
    <property type="term" value="F:ATP hydrolysis activity"/>
    <property type="evidence" value="ECO:0007669"/>
    <property type="project" value="InterPro"/>
</dbReference>
<feature type="region of interest" description="Disordered" evidence="14">
    <location>
        <begin position="395"/>
        <end position="414"/>
    </location>
</feature>
<evidence type="ECO:0000313" key="17">
    <source>
        <dbReference type="Proteomes" id="UP001152320"/>
    </source>
</evidence>
<dbReference type="GO" id="GO:0007062">
    <property type="term" value="P:sister chromatid cohesion"/>
    <property type="evidence" value="ECO:0007669"/>
    <property type="project" value="InterPro"/>
</dbReference>
<feature type="domain" description="SMC hinge" evidence="15">
    <location>
        <begin position="512"/>
        <end position="631"/>
    </location>
</feature>
<dbReference type="FunFam" id="3.30.70.1620:FF:000001">
    <property type="entry name" value="Structural maintenance of chromosomes 1B"/>
    <property type="match status" value="1"/>
</dbReference>
<evidence type="ECO:0000256" key="7">
    <source>
        <dbReference type="ARBA" id="ARBA00022776"/>
    </source>
</evidence>
<keyword evidence="5" id="KW-0132">Cell division</keyword>
<evidence type="ECO:0000256" key="14">
    <source>
        <dbReference type="SAM" id="MobiDB-lite"/>
    </source>
</evidence>
<evidence type="ECO:0000256" key="11">
    <source>
        <dbReference type="ARBA" id="ARBA00023306"/>
    </source>
</evidence>
<dbReference type="Pfam" id="PF02463">
    <property type="entry name" value="SMC_N"/>
    <property type="match status" value="2"/>
</dbReference>
<dbReference type="InterPro" id="IPR027417">
    <property type="entry name" value="P-loop_NTPase"/>
</dbReference>
<dbReference type="InterPro" id="IPR024704">
    <property type="entry name" value="SMC"/>
</dbReference>
<dbReference type="InterPro" id="IPR010935">
    <property type="entry name" value="SMC_hinge"/>
</dbReference>
<keyword evidence="6" id="KW-0547">Nucleotide-binding</keyword>
<dbReference type="CDD" id="cd03275">
    <property type="entry name" value="ABC_SMC1_euk"/>
    <property type="match status" value="2"/>
</dbReference>
<dbReference type="InterPro" id="IPR036277">
    <property type="entry name" value="SMC_hinge_sf"/>
</dbReference>
<evidence type="ECO:0000259" key="15">
    <source>
        <dbReference type="SMART" id="SM00968"/>
    </source>
</evidence>
<dbReference type="SUPFAM" id="SSF52540">
    <property type="entry name" value="P-loop containing nucleoside triphosphate hydrolases"/>
    <property type="match status" value="1"/>
</dbReference>
<evidence type="ECO:0000256" key="13">
    <source>
        <dbReference type="SAM" id="Coils"/>
    </source>
</evidence>
<feature type="coiled-coil region" evidence="13">
    <location>
        <begin position="1043"/>
        <end position="1073"/>
    </location>
</feature>
<keyword evidence="4" id="KW-0158">Chromosome</keyword>
<feature type="compositionally biased region" description="Basic and acidic residues" evidence="14">
    <location>
        <begin position="300"/>
        <end position="316"/>
    </location>
</feature>
<keyword evidence="9 13" id="KW-0175">Coiled coil</keyword>
<dbReference type="SMART" id="SM00968">
    <property type="entry name" value="SMC_hinge"/>
    <property type="match status" value="1"/>
</dbReference>
<dbReference type="PANTHER" id="PTHR18937">
    <property type="entry name" value="STRUCTURAL MAINTENANCE OF CHROMOSOMES SMC FAMILY MEMBER"/>
    <property type="match status" value="1"/>
</dbReference>
<dbReference type="SUPFAM" id="SSF75553">
    <property type="entry name" value="Smc hinge domain"/>
    <property type="match status" value="1"/>
</dbReference>